<proteinExistence type="inferred from homology"/>
<evidence type="ECO:0000256" key="10">
    <source>
        <dbReference type="ARBA" id="ARBA00023027"/>
    </source>
</evidence>
<evidence type="ECO:0000256" key="5">
    <source>
        <dbReference type="ARBA" id="ARBA00013031"/>
    </source>
</evidence>
<dbReference type="Gene3D" id="3.40.50.1970">
    <property type="match status" value="1"/>
</dbReference>
<name>A0A174PA89_9FIRM</name>
<keyword evidence="10 14" id="KW-0520">NAD</keyword>
<dbReference type="GO" id="GO:0009423">
    <property type="term" value="P:chorismate biosynthetic process"/>
    <property type="evidence" value="ECO:0007669"/>
    <property type="project" value="UniProtKB-UniRule"/>
</dbReference>
<evidence type="ECO:0000256" key="13">
    <source>
        <dbReference type="ARBA" id="ARBA00023285"/>
    </source>
</evidence>
<feature type="binding site" evidence="14">
    <location>
        <begin position="138"/>
        <end position="139"/>
    </location>
    <ligand>
        <name>NAD(+)</name>
        <dbReference type="ChEBI" id="CHEBI:57540"/>
    </ligand>
</feature>
<dbReference type="FunFam" id="3.40.50.1970:FF:000007">
    <property type="entry name" value="Pentafunctional AROM polypeptide"/>
    <property type="match status" value="1"/>
</dbReference>
<evidence type="ECO:0000313" key="18">
    <source>
        <dbReference type="Proteomes" id="UP000095765"/>
    </source>
</evidence>
<keyword evidence="7 14" id="KW-0479">Metal-binding</keyword>
<keyword evidence="11 14" id="KW-0057">Aromatic amino acid biosynthesis</keyword>
<keyword evidence="8 14" id="KW-0547">Nucleotide-binding</keyword>
<comment type="similarity">
    <text evidence="14">Belongs to the sugar phosphate cyclases superfamily. Dehydroquinate synthase family.</text>
</comment>
<evidence type="ECO:0000256" key="6">
    <source>
        <dbReference type="ARBA" id="ARBA00022605"/>
    </source>
</evidence>
<dbReference type="OrthoDB" id="9806583at2"/>
<comment type="catalytic activity">
    <reaction evidence="1 14">
        <text>7-phospho-2-dehydro-3-deoxy-D-arabino-heptonate = 3-dehydroquinate + phosphate</text>
        <dbReference type="Rhea" id="RHEA:21968"/>
        <dbReference type="ChEBI" id="CHEBI:32364"/>
        <dbReference type="ChEBI" id="CHEBI:43474"/>
        <dbReference type="ChEBI" id="CHEBI:58394"/>
        <dbReference type="EC" id="4.2.3.4"/>
    </reaction>
</comment>
<dbReference type="InterPro" id="IPR050071">
    <property type="entry name" value="Dehydroquinate_synthase"/>
</dbReference>
<organism evidence="17 18">
    <name type="scientific">Anaerotruncus colihominis</name>
    <dbReference type="NCBI Taxonomy" id="169435"/>
    <lineage>
        <taxon>Bacteria</taxon>
        <taxon>Bacillati</taxon>
        <taxon>Bacillota</taxon>
        <taxon>Clostridia</taxon>
        <taxon>Eubacteriales</taxon>
        <taxon>Oscillospiraceae</taxon>
        <taxon>Anaerotruncus</taxon>
    </lineage>
</organism>
<keyword evidence="9 14" id="KW-0862">Zinc</keyword>
<sequence>MKTISVNTGHPYQIHIGRGLLECIPKLLSPVCGARRPKLAVITDDRVDSLAFPDGRQPAQTLLTAFEKAGYSVCKFVFPNGEASKTLDTVRQAYAFFSEHEITRTDMVVAFGGGVVGDLAGFAAASWLRGVEFIQIPTTLLAMVDSSVGGKTGVDIPQGKNLVGAFWQPSLVVCDTDMLSLLPAETFADGMAEVIKYGAIFDRELFEQLERGGQALAGPGALEGIIARCVDLKRQVVEDDERDKGRRQLLNFGHTFGHAIEKQSDFTITHGHGVAIGMAMMARACERAGLAPAQTAARIEACCRAHGLPAETDIPLETLCKHAMGDKKRAGSDITLIILRSIGQAALYPAATGRLLAFMEGSSK</sequence>
<dbReference type="PANTHER" id="PTHR43622:SF7">
    <property type="entry name" value="3-DEHYDROQUINATE SYNTHASE, CHLOROPLASTIC"/>
    <property type="match status" value="1"/>
</dbReference>
<comment type="pathway">
    <text evidence="4 14">Metabolic intermediate biosynthesis; chorismate biosynthesis; chorismate from D-erythrose 4-phosphate and phosphoenolpyruvate: step 2/7.</text>
</comment>
<evidence type="ECO:0000259" key="15">
    <source>
        <dbReference type="Pfam" id="PF01761"/>
    </source>
</evidence>
<dbReference type="GO" id="GO:0005737">
    <property type="term" value="C:cytoplasm"/>
    <property type="evidence" value="ECO:0007669"/>
    <property type="project" value="UniProtKB-SubCell"/>
</dbReference>
<dbReference type="NCBIfam" id="TIGR01357">
    <property type="entry name" value="aroB"/>
    <property type="match status" value="1"/>
</dbReference>
<keyword evidence="6 14" id="KW-0028">Amino-acid biosynthesis</keyword>
<feature type="binding site" evidence="14">
    <location>
        <position position="254"/>
    </location>
    <ligand>
        <name>Zn(2+)</name>
        <dbReference type="ChEBI" id="CHEBI:29105"/>
    </ligand>
</feature>
<feature type="binding site" evidence="14">
    <location>
        <position position="193"/>
    </location>
    <ligand>
        <name>Zn(2+)</name>
        <dbReference type="ChEBI" id="CHEBI:29105"/>
    </ligand>
</feature>
<dbReference type="GO" id="GO:0003856">
    <property type="term" value="F:3-dehydroquinate synthase activity"/>
    <property type="evidence" value="ECO:0007669"/>
    <property type="project" value="UniProtKB-UniRule"/>
</dbReference>
<feature type="binding site" evidence="14">
    <location>
        <position position="151"/>
    </location>
    <ligand>
        <name>NAD(+)</name>
        <dbReference type="ChEBI" id="CHEBI:57540"/>
    </ligand>
</feature>
<dbReference type="PANTHER" id="PTHR43622">
    <property type="entry name" value="3-DEHYDROQUINATE SYNTHASE"/>
    <property type="match status" value="1"/>
</dbReference>
<dbReference type="GO" id="GO:0009073">
    <property type="term" value="P:aromatic amino acid family biosynthetic process"/>
    <property type="evidence" value="ECO:0007669"/>
    <property type="project" value="UniProtKB-KW"/>
</dbReference>
<evidence type="ECO:0000256" key="3">
    <source>
        <dbReference type="ARBA" id="ARBA00001947"/>
    </source>
</evidence>
<keyword evidence="13 14" id="KW-0170">Cobalt</keyword>
<comment type="function">
    <text evidence="14">Catalyzes the conversion of 3-deoxy-D-arabino-heptulosonate 7-phosphate (DAHP) to dehydroquinate (DHQ).</text>
</comment>
<dbReference type="SUPFAM" id="SSF56796">
    <property type="entry name" value="Dehydroquinate synthase-like"/>
    <property type="match status" value="1"/>
</dbReference>
<dbReference type="Proteomes" id="UP000095765">
    <property type="component" value="Unassembled WGS sequence"/>
</dbReference>
<feature type="binding site" evidence="14">
    <location>
        <position position="270"/>
    </location>
    <ligand>
        <name>Zn(2+)</name>
        <dbReference type="ChEBI" id="CHEBI:29105"/>
    </ligand>
</feature>
<evidence type="ECO:0000313" key="17">
    <source>
        <dbReference type="EMBL" id="CUP57892.1"/>
    </source>
</evidence>
<evidence type="ECO:0000256" key="9">
    <source>
        <dbReference type="ARBA" id="ARBA00022833"/>
    </source>
</evidence>
<evidence type="ECO:0000256" key="12">
    <source>
        <dbReference type="ARBA" id="ARBA00023239"/>
    </source>
</evidence>
<dbReference type="RefSeq" id="WP_006877065.1">
    <property type="nucleotide sequence ID" value="NZ_CABIWA010000009.1"/>
</dbReference>
<feature type="binding site" evidence="14">
    <location>
        <begin position="114"/>
        <end position="118"/>
    </location>
    <ligand>
        <name>NAD(+)</name>
        <dbReference type="ChEBI" id="CHEBI:57540"/>
    </ligand>
</feature>
<comment type="cofactor">
    <cofactor evidence="14">
        <name>Co(2+)</name>
        <dbReference type="ChEBI" id="CHEBI:48828"/>
    </cofactor>
    <cofactor evidence="14">
        <name>Zn(2+)</name>
        <dbReference type="ChEBI" id="CHEBI:29105"/>
    </cofactor>
    <text evidence="14">Binds 1 divalent metal cation per subunit. Can use either Co(2+) or Zn(2+).</text>
</comment>
<comment type="cofactor">
    <cofactor evidence="3">
        <name>Zn(2+)</name>
        <dbReference type="ChEBI" id="CHEBI:29105"/>
    </cofactor>
</comment>
<dbReference type="EC" id="4.2.3.4" evidence="5 14"/>
<feature type="domain" description="3-dehydroquinate synthase N-terminal" evidence="15">
    <location>
        <begin position="76"/>
        <end position="187"/>
    </location>
</feature>
<dbReference type="UniPathway" id="UPA00053">
    <property type="reaction ID" value="UER00085"/>
</dbReference>
<dbReference type="InterPro" id="IPR016037">
    <property type="entry name" value="DHQ_synth_AroB"/>
</dbReference>
<dbReference type="GO" id="GO:0046872">
    <property type="term" value="F:metal ion binding"/>
    <property type="evidence" value="ECO:0007669"/>
    <property type="project" value="UniProtKB-KW"/>
</dbReference>
<evidence type="ECO:0000256" key="2">
    <source>
        <dbReference type="ARBA" id="ARBA00001911"/>
    </source>
</evidence>
<evidence type="ECO:0000256" key="4">
    <source>
        <dbReference type="ARBA" id="ARBA00004661"/>
    </source>
</evidence>
<accession>A0A174PA89</accession>
<evidence type="ECO:0000256" key="1">
    <source>
        <dbReference type="ARBA" id="ARBA00001393"/>
    </source>
</evidence>
<dbReference type="InterPro" id="IPR030960">
    <property type="entry name" value="DHQS/DOIS_N"/>
</dbReference>
<dbReference type="InterPro" id="IPR056179">
    <property type="entry name" value="DHQS_C"/>
</dbReference>
<evidence type="ECO:0000259" key="16">
    <source>
        <dbReference type="Pfam" id="PF24621"/>
    </source>
</evidence>
<dbReference type="GO" id="GO:0008652">
    <property type="term" value="P:amino acid biosynthetic process"/>
    <property type="evidence" value="ECO:0007669"/>
    <property type="project" value="UniProtKB-KW"/>
</dbReference>
<evidence type="ECO:0000256" key="11">
    <source>
        <dbReference type="ARBA" id="ARBA00023141"/>
    </source>
</evidence>
<dbReference type="Gene3D" id="1.20.1090.10">
    <property type="entry name" value="Dehydroquinate synthase-like - alpha domain"/>
    <property type="match status" value="1"/>
</dbReference>
<dbReference type="EMBL" id="CZBE01000007">
    <property type="protein sequence ID" value="CUP57892.1"/>
    <property type="molecule type" value="Genomic_DNA"/>
</dbReference>
<dbReference type="HAMAP" id="MF_00110">
    <property type="entry name" value="DHQ_synthase"/>
    <property type="match status" value="1"/>
</dbReference>
<reference evidence="17 18" key="1">
    <citation type="submission" date="2015-09" db="EMBL/GenBank/DDBJ databases">
        <authorList>
            <consortium name="Pathogen Informatics"/>
        </authorList>
    </citation>
    <scope>NUCLEOTIDE SEQUENCE [LARGE SCALE GENOMIC DNA]</scope>
    <source>
        <strain evidence="17 18">2789STDY5834939</strain>
    </source>
</reference>
<gene>
    <name evidence="14 17" type="primary">aroB</name>
    <name evidence="17" type="ORF">ERS852551_01247</name>
</gene>
<feature type="binding site" evidence="14">
    <location>
        <position position="160"/>
    </location>
    <ligand>
        <name>NAD(+)</name>
        <dbReference type="ChEBI" id="CHEBI:57540"/>
    </ligand>
</feature>
<dbReference type="GO" id="GO:0000166">
    <property type="term" value="F:nucleotide binding"/>
    <property type="evidence" value="ECO:0007669"/>
    <property type="project" value="UniProtKB-KW"/>
</dbReference>
<comment type="cofactor">
    <cofactor evidence="2 14">
        <name>NAD(+)</name>
        <dbReference type="ChEBI" id="CHEBI:57540"/>
    </cofactor>
</comment>
<keyword evidence="12 14" id="KW-0456">Lyase</keyword>
<evidence type="ECO:0000256" key="14">
    <source>
        <dbReference type="HAMAP-Rule" id="MF_00110"/>
    </source>
</evidence>
<dbReference type="Pfam" id="PF01761">
    <property type="entry name" value="DHQ_synthase"/>
    <property type="match status" value="1"/>
</dbReference>
<comment type="caution">
    <text evidence="14">Lacks conserved residue(s) required for the propagation of feature annotation.</text>
</comment>
<feature type="domain" description="3-dehydroquinate synthase C-terminal" evidence="16">
    <location>
        <begin position="190"/>
        <end position="328"/>
    </location>
</feature>
<dbReference type="AlphaFoldDB" id="A0A174PA89"/>
<evidence type="ECO:0000256" key="8">
    <source>
        <dbReference type="ARBA" id="ARBA00022741"/>
    </source>
</evidence>
<protein>
    <recommendedName>
        <fullName evidence="5 14">3-dehydroquinate synthase</fullName>
        <shortName evidence="14">DHQS</shortName>
        <ecNumber evidence="5 14">4.2.3.4</ecNumber>
    </recommendedName>
</protein>
<dbReference type="CDD" id="cd08195">
    <property type="entry name" value="DHQS"/>
    <property type="match status" value="1"/>
</dbReference>
<dbReference type="Pfam" id="PF24621">
    <property type="entry name" value="DHQS_C"/>
    <property type="match status" value="1"/>
</dbReference>
<comment type="subcellular location">
    <subcellularLocation>
        <location evidence="14">Cytoplasm</location>
    </subcellularLocation>
</comment>
<keyword evidence="14" id="KW-0963">Cytoplasm</keyword>
<evidence type="ECO:0000256" key="7">
    <source>
        <dbReference type="ARBA" id="ARBA00022723"/>
    </source>
</evidence>